<reference evidence="4" key="1">
    <citation type="submission" date="2016-06" db="UniProtKB">
        <authorList>
            <consortium name="WormBaseParasite"/>
        </authorList>
    </citation>
    <scope>IDENTIFICATION</scope>
</reference>
<evidence type="ECO:0000313" key="3">
    <source>
        <dbReference type="Proteomes" id="UP000050794"/>
    </source>
</evidence>
<name>A0A183UMW7_TOXCA</name>
<dbReference type="Proteomes" id="UP000050794">
    <property type="component" value="Unassembled WGS sequence"/>
</dbReference>
<dbReference type="WBParaSite" id="TCNE_0000983701-mRNA-1">
    <property type="protein sequence ID" value="TCNE_0000983701-mRNA-1"/>
    <property type="gene ID" value="TCNE_0000983701"/>
</dbReference>
<feature type="compositionally biased region" description="Acidic residues" evidence="1">
    <location>
        <begin position="48"/>
        <end position="59"/>
    </location>
</feature>
<accession>A0A183UMW7</accession>
<evidence type="ECO:0000313" key="4">
    <source>
        <dbReference type="WBParaSite" id="TCNE_0000983701-mRNA-1"/>
    </source>
</evidence>
<feature type="region of interest" description="Disordered" evidence="1">
    <location>
        <begin position="79"/>
        <end position="113"/>
    </location>
</feature>
<dbReference type="AlphaFoldDB" id="A0A183UMW7"/>
<evidence type="ECO:0000256" key="1">
    <source>
        <dbReference type="SAM" id="MobiDB-lite"/>
    </source>
</evidence>
<organism evidence="3 4">
    <name type="scientific">Toxocara canis</name>
    <name type="common">Canine roundworm</name>
    <dbReference type="NCBI Taxonomy" id="6265"/>
    <lineage>
        <taxon>Eukaryota</taxon>
        <taxon>Metazoa</taxon>
        <taxon>Ecdysozoa</taxon>
        <taxon>Nematoda</taxon>
        <taxon>Chromadorea</taxon>
        <taxon>Rhabditida</taxon>
        <taxon>Spirurina</taxon>
        <taxon>Ascaridomorpha</taxon>
        <taxon>Ascaridoidea</taxon>
        <taxon>Toxocaridae</taxon>
        <taxon>Toxocara</taxon>
    </lineage>
</organism>
<evidence type="ECO:0000313" key="2">
    <source>
        <dbReference type="EMBL" id="VDM41158.1"/>
    </source>
</evidence>
<feature type="region of interest" description="Disordered" evidence="1">
    <location>
        <begin position="17"/>
        <end position="64"/>
    </location>
</feature>
<feature type="compositionally biased region" description="Acidic residues" evidence="1">
    <location>
        <begin position="102"/>
        <end position="113"/>
    </location>
</feature>
<proteinExistence type="predicted"/>
<gene>
    <name evidence="2" type="ORF">TCNE_LOCUS9837</name>
</gene>
<sequence length="431" mass="48272">MHRAFEACEDDIQPLRFTPKCGPRCRGELLSPSHSPPMNNYHRRDSSTDDDDEEDEGDFEPFSIRNRVRKSISAHAKLGATSLKRHAHTAGQCKESGREKDDSEEDSESDSDAEFAVHPCLRGLIKSRSAYSFKSVLVKKSPEAVTIDPLIASFKGFDLSKMAISRVDSFHEELEPPVANFSGEVFERWPAPDEQPEYKRNKYETKATERQMSSGTLEGIVDSEENEEQANGRIKASACWSAPANIVVRRGDDILQRDSDCPSPDSPLNYCWSAPEFLGDTDEEEEKAEGSSKMQSRYEDCLKGNTFASKRDLIGVYPLIRSRIEIALFDEPAKIRIGRGLEQGDICSSKALTCALERVLRNMKTTESFRIDGKGRLILLFSDHVVLVAENPGALQKLLNELDSSANAIGLKIHIGKTQWMENGYCPRFNI</sequence>
<keyword evidence="3" id="KW-1185">Reference proteome</keyword>
<protein>
    <submittedName>
        <fullName evidence="4">Reverse transcriptase domain-containing protein</fullName>
    </submittedName>
</protein>
<reference evidence="2 3" key="2">
    <citation type="submission" date="2018-11" db="EMBL/GenBank/DDBJ databases">
        <authorList>
            <consortium name="Pathogen Informatics"/>
        </authorList>
    </citation>
    <scope>NUCLEOTIDE SEQUENCE [LARGE SCALE GENOMIC DNA]</scope>
</reference>
<dbReference type="EMBL" id="UYWY01020299">
    <property type="protein sequence ID" value="VDM41158.1"/>
    <property type="molecule type" value="Genomic_DNA"/>
</dbReference>